<evidence type="ECO:0000313" key="2">
    <source>
        <dbReference type="Proteomes" id="UP000321595"/>
    </source>
</evidence>
<reference evidence="1 2" key="1">
    <citation type="submission" date="2019-08" db="EMBL/GenBank/DDBJ databases">
        <authorList>
            <person name="Liang Q."/>
        </authorList>
    </citation>
    <scope>NUCLEOTIDE SEQUENCE [LARGE SCALE GENOMIC DNA]</scope>
    <source>
        <strain evidence="1 2">V1718</strain>
    </source>
</reference>
<organism evidence="1 2">
    <name type="scientific">Microvenator marinus</name>
    <dbReference type="NCBI Taxonomy" id="2600177"/>
    <lineage>
        <taxon>Bacteria</taxon>
        <taxon>Deltaproteobacteria</taxon>
        <taxon>Bradymonadales</taxon>
        <taxon>Microvenatoraceae</taxon>
        <taxon>Microvenator</taxon>
    </lineage>
</organism>
<name>A0A5B8XQI6_9DELT</name>
<accession>A0A5B8XQI6</accession>
<protein>
    <submittedName>
        <fullName evidence="1">Uncharacterized protein</fullName>
    </submittedName>
</protein>
<dbReference type="KEGG" id="bbae:FRD01_13110"/>
<gene>
    <name evidence="1" type="ORF">FRD01_13110</name>
</gene>
<dbReference type="EMBL" id="CP042467">
    <property type="protein sequence ID" value="QED28152.1"/>
    <property type="molecule type" value="Genomic_DNA"/>
</dbReference>
<evidence type="ECO:0000313" key="1">
    <source>
        <dbReference type="EMBL" id="QED28152.1"/>
    </source>
</evidence>
<keyword evidence="2" id="KW-1185">Reference proteome</keyword>
<dbReference type="AlphaFoldDB" id="A0A5B8XQI6"/>
<dbReference type="RefSeq" id="WP_146960323.1">
    <property type="nucleotide sequence ID" value="NZ_CP042467.1"/>
</dbReference>
<dbReference type="Proteomes" id="UP000321595">
    <property type="component" value="Chromosome"/>
</dbReference>
<sequence>MDTAVTRASLSKARDAFDNLSKALLADHGLREHYAHYLLNVFSVTGKLRDYRSLNAYVRESKSPDLLNEVDEVIRYELPDVWILSALRRDELEAAVQCWFQNQDHQRIRYAAPALMKAFPERVDILVSGQLRLAEYQISRATRSRYRRACKILEGLRRALNDSNHSNLWAIALDEVLQKHGHRPALMDEFRKAEIL</sequence>
<proteinExistence type="predicted"/>